<dbReference type="PROSITE" id="PS51725">
    <property type="entry name" value="ABM"/>
    <property type="match status" value="1"/>
</dbReference>
<protein>
    <submittedName>
        <fullName evidence="2">Antibiotic biosynthesis monooxygenase</fullName>
    </submittedName>
</protein>
<reference evidence="2 3" key="1">
    <citation type="submission" date="2019-06" db="EMBL/GenBank/DDBJ databases">
        <authorList>
            <person name="Li M."/>
        </authorList>
    </citation>
    <scope>NUCLEOTIDE SEQUENCE [LARGE SCALE GENOMIC DNA]</scope>
    <source>
        <strain evidence="2 3">BGMRC2036</strain>
    </source>
</reference>
<evidence type="ECO:0000313" key="3">
    <source>
        <dbReference type="Proteomes" id="UP000318801"/>
    </source>
</evidence>
<comment type="caution">
    <text evidence="2">The sequence shown here is derived from an EMBL/GenBank/DDBJ whole genome shotgun (WGS) entry which is preliminary data.</text>
</comment>
<name>A0A506UGX8_9HYPH</name>
<dbReference type="InterPro" id="IPR007138">
    <property type="entry name" value="ABM_dom"/>
</dbReference>
<feature type="domain" description="ABM" evidence="1">
    <location>
        <begin position="2"/>
        <end position="91"/>
    </location>
</feature>
<keyword evidence="3" id="KW-1185">Reference proteome</keyword>
<dbReference type="SUPFAM" id="SSF54909">
    <property type="entry name" value="Dimeric alpha+beta barrel"/>
    <property type="match status" value="1"/>
</dbReference>
<sequence>MITITAIIRARKEAVTTMRDALLAVAGHVRDNEPATRGFFVAQDAEDPCVFTTYERFADREAMDRHNGSEAVARFFAIAEPILDGPVTLITANELSFKP</sequence>
<dbReference type="RefSeq" id="WP_141148337.1">
    <property type="nucleotide sequence ID" value="NZ_VHLG01000003.1"/>
</dbReference>
<dbReference type="InterPro" id="IPR011008">
    <property type="entry name" value="Dimeric_a/b-barrel"/>
</dbReference>
<dbReference type="GO" id="GO:0004497">
    <property type="term" value="F:monooxygenase activity"/>
    <property type="evidence" value="ECO:0007669"/>
    <property type="project" value="UniProtKB-KW"/>
</dbReference>
<organism evidence="2 3">
    <name type="scientific">Martelella alba</name>
    <dbReference type="NCBI Taxonomy" id="2590451"/>
    <lineage>
        <taxon>Bacteria</taxon>
        <taxon>Pseudomonadati</taxon>
        <taxon>Pseudomonadota</taxon>
        <taxon>Alphaproteobacteria</taxon>
        <taxon>Hyphomicrobiales</taxon>
        <taxon>Aurantimonadaceae</taxon>
        <taxon>Martelella</taxon>
    </lineage>
</organism>
<dbReference type="Pfam" id="PF03992">
    <property type="entry name" value="ABM"/>
    <property type="match status" value="1"/>
</dbReference>
<dbReference type="Proteomes" id="UP000318801">
    <property type="component" value="Unassembled WGS sequence"/>
</dbReference>
<dbReference type="OrthoDB" id="287932at2"/>
<evidence type="ECO:0000259" key="1">
    <source>
        <dbReference type="PROSITE" id="PS51725"/>
    </source>
</evidence>
<dbReference type="Gene3D" id="3.30.70.100">
    <property type="match status" value="1"/>
</dbReference>
<keyword evidence="2" id="KW-0560">Oxidoreductase</keyword>
<dbReference type="EMBL" id="VHLG01000003">
    <property type="protein sequence ID" value="TPW31567.1"/>
    <property type="molecule type" value="Genomic_DNA"/>
</dbReference>
<gene>
    <name evidence="2" type="ORF">FJU08_07390</name>
</gene>
<keyword evidence="2" id="KW-0503">Monooxygenase</keyword>
<dbReference type="AlphaFoldDB" id="A0A506UGX8"/>
<evidence type="ECO:0000313" key="2">
    <source>
        <dbReference type="EMBL" id="TPW31567.1"/>
    </source>
</evidence>
<accession>A0A506UGX8</accession>
<proteinExistence type="predicted"/>